<organism evidence="1">
    <name type="scientific">marine sediment metagenome</name>
    <dbReference type="NCBI Taxonomy" id="412755"/>
    <lineage>
        <taxon>unclassified sequences</taxon>
        <taxon>metagenomes</taxon>
        <taxon>ecological metagenomes</taxon>
    </lineage>
</organism>
<accession>A0A0F9MRP9</accession>
<reference evidence="1" key="1">
    <citation type="journal article" date="2015" name="Nature">
        <title>Complex archaea that bridge the gap between prokaryotes and eukaryotes.</title>
        <authorList>
            <person name="Spang A."/>
            <person name="Saw J.H."/>
            <person name="Jorgensen S.L."/>
            <person name="Zaremba-Niedzwiedzka K."/>
            <person name="Martijn J."/>
            <person name="Lind A.E."/>
            <person name="van Eijk R."/>
            <person name="Schleper C."/>
            <person name="Guy L."/>
            <person name="Ettema T.J."/>
        </authorList>
    </citation>
    <scope>NUCLEOTIDE SEQUENCE</scope>
</reference>
<dbReference type="EMBL" id="LAZR01009560">
    <property type="protein sequence ID" value="KKM71882.1"/>
    <property type="molecule type" value="Genomic_DNA"/>
</dbReference>
<gene>
    <name evidence="1" type="ORF">LCGC14_1426010</name>
</gene>
<evidence type="ECO:0000313" key="1">
    <source>
        <dbReference type="EMBL" id="KKM71882.1"/>
    </source>
</evidence>
<name>A0A0F9MRP9_9ZZZZ</name>
<sequence>MIYKAIKVKQGKMGEPIESGVIQPDDCLLVQINGLATCLYCTVKDTPDCGGGETLKKLKEQVNS</sequence>
<protein>
    <submittedName>
        <fullName evidence="1">Uncharacterized protein</fullName>
    </submittedName>
</protein>
<proteinExistence type="predicted"/>
<dbReference type="AlphaFoldDB" id="A0A0F9MRP9"/>
<comment type="caution">
    <text evidence="1">The sequence shown here is derived from an EMBL/GenBank/DDBJ whole genome shotgun (WGS) entry which is preliminary data.</text>
</comment>